<reference evidence="3" key="1">
    <citation type="submission" date="2015-01" db="EMBL/GenBank/DDBJ databases">
        <authorList>
            <person name="Manzoor Shahid"/>
            <person name="Zubair Saima"/>
        </authorList>
    </citation>
    <scope>NUCLEOTIDE SEQUENCE [LARGE SCALE GENOMIC DNA]</scope>
    <source>
        <strain evidence="3">V1</strain>
    </source>
</reference>
<evidence type="ECO:0000313" key="2">
    <source>
        <dbReference type="EMBL" id="CEM62141.1"/>
    </source>
</evidence>
<dbReference type="AlphaFoldDB" id="A0A0B7GZP0"/>
<sequence length="67" mass="8049">MMFKIIILQKLYNISDDQTEYQINDRLSFMRFLGLELKDKVPDAKTIWLFKEKLIEARVEARVSKII</sequence>
<protein>
    <recommendedName>
        <fullName evidence="1">Transposase InsH N-terminal domain-containing protein</fullName>
    </recommendedName>
</protein>
<dbReference type="EMBL" id="CDNC01000023">
    <property type="protein sequence ID" value="CEM62141.1"/>
    <property type="molecule type" value="Genomic_DNA"/>
</dbReference>
<dbReference type="PANTHER" id="PTHR35604">
    <property type="entry name" value="TRANSPOSASE INSH FOR INSERTION SEQUENCE ELEMENT IS5A-RELATED"/>
    <property type="match status" value="1"/>
</dbReference>
<name>A0A0B7GZP0_TREPH</name>
<dbReference type="PANTHER" id="PTHR35604:SF2">
    <property type="entry name" value="TRANSPOSASE INSH FOR INSERTION SEQUENCE ELEMENT IS5A-RELATED"/>
    <property type="match status" value="1"/>
</dbReference>
<accession>A0A0B7GZP0</accession>
<dbReference type="Pfam" id="PF05598">
    <property type="entry name" value="DUF772"/>
    <property type="match status" value="1"/>
</dbReference>
<keyword evidence="3" id="KW-1185">Reference proteome</keyword>
<dbReference type="RefSeq" id="WP_231577604.1">
    <property type="nucleotide sequence ID" value="NZ_CDNC01000023.1"/>
</dbReference>
<evidence type="ECO:0000259" key="1">
    <source>
        <dbReference type="Pfam" id="PF05598"/>
    </source>
</evidence>
<evidence type="ECO:0000313" key="3">
    <source>
        <dbReference type="Proteomes" id="UP000042527"/>
    </source>
</evidence>
<organism evidence="2 3">
    <name type="scientific">Treponema phagedenis</name>
    <dbReference type="NCBI Taxonomy" id="162"/>
    <lineage>
        <taxon>Bacteria</taxon>
        <taxon>Pseudomonadati</taxon>
        <taxon>Spirochaetota</taxon>
        <taxon>Spirochaetia</taxon>
        <taxon>Spirochaetales</taxon>
        <taxon>Treponemataceae</taxon>
        <taxon>Treponema</taxon>
    </lineage>
</organism>
<dbReference type="InterPro" id="IPR008490">
    <property type="entry name" value="Transposase_InsH_N"/>
</dbReference>
<dbReference type="Proteomes" id="UP000042527">
    <property type="component" value="Unassembled WGS sequence"/>
</dbReference>
<gene>
    <name evidence="2" type="ORF">TPHV1_30036</name>
</gene>
<proteinExistence type="predicted"/>
<feature type="domain" description="Transposase InsH N-terminal" evidence="1">
    <location>
        <begin position="1"/>
        <end position="52"/>
    </location>
</feature>